<dbReference type="InterPro" id="IPR017972">
    <property type="entry name" value="Cyt_P450_CS"/>
</dbReference>
<dbReference type="InterPro" id="IPR036396">
    <property type="entry name" value="Cyt_P450_sf"/>
</dbReference>
<dbReference type="GO" id="GO:0004497">
    <property type="term" value="F:monooxygenase activity"/>
    <property type="evidence" value="ECO:0007669"/>
    <property type="project" value="UniProtKB-KW"/>
</dbReference>
<reference evidence="7 8" key="1">
    <citation type="journal article" date="2012" name="PLoS Pathog.">
        <title>Diverse lifestyles and strategies of plant pathogenesis encoded in the genomes of eighteen Dothideomycetes fungi.</title>
        <authorList>
            <person name="Ohm R.A."/>
            <person name="Feau N."/>
            <person name="Henrissat B."/>
            <person name="Schoch C.L."/>
            <person name="Horwitz B.A."/>
            <person name="Barry K.W."/>
            <person name="Condon B.J."/>
            <person name="Copeland A.C."/>
            <person name="Dhillon B."/>
            <person name="Glaser F."/>
            <person name="Hesse C.N."/>
            <person name="Kosti I."/>
            <person name="LaButti K."/>
            <person name="Lindquist E.A."/>
            <person name="Lucas S."/>
            <person name="Salamov A.A."/>
            <person name="Bradshaw R.E."/>
            <person name="Ciuffetti L."/>
            <person name="Hamelin R.C."/>
            <person name="Kema G.H.J."/>
            <person name="Lawrence C."/>
            <person name="Scott J.A."/>
            <person name="Spatafora J.W."/>
            <person name="Turgeon B.G."/>
            <person name="de Wit P.J.G.M."/>
            <person name="Zhong S."/>
            <person name="Goodwin S.B."/>
            <person name="Grigoriev I.V."/>
        </authorList>
    </citation>
    <scope>NUCLEOTIDE SEQUENCE [LARGE SCALE GENOMIC DNA]</scope>
    <source>
        <strain evidence="8">28A</strain>
    </source>
</reference>
<keyword evidence="8" id="KW-1185">Reference proteome</keyword>
<dbReference type="PANTHER" id="PTHR24305:SF166">
    <property type="entry name" value="CYTOCHROME P450 12A4, MITOCHONDRIAL-RELATED"/>
    <property type="match status" value="1"/>
</dbReference>
<evidence type="ECO:0000256" key="1">
    <source>
        <dbReference type="ARBA" id="ARBA00001971"/>
    </source>
</evidence>
<dbReference type="GeneID" id="19402079"/>
<keyword evidence="5 6" id="KW-0349">Heme</keyword>
<dbReference type="PANTHER" id="PTHR24305">
    <property type="entry name" value="CYTOCHROME P450"/>
    <property type="match status" value="1"/>
</dbReference>
<protein>
    <recommendedName>
        <fullName evidence="9">Cytochrome P450</fullName>
    </recommendedName>
</protein>
<evidence type="ECO:0000256" key="4">
    <source>
        <dbReference type="ARBA" id="ARBA00023004"/>
    </source>
</evidence>
<dbReference type="RefSeq" id="XP_008020092.1">
    <property type="nucleotide sequence ID" value="XM_008021901.1"/>
</dbReference>
<keyword evidence="3 5" id="KW-0479">Metal-binding</keyword>
<dbReference type="GO" id="GO:0005506">
    <property type="term" value="F:iron ion binding"/>
    <property type="evidence" value="ECO:0007669"/>
    <property type="project" value="InterPro"/>
</dbReference>
<evidence type="ECO:0000256" key="3">
    <source>
        <dbReference type="ARBA" id="ARBA00022723"/>
    </source>
</evidence>
<dbReference type="EMBL" id="KB908481">
    <property type="protein sequence ID" value="EOA91840.1"/>
    <property type="molecule type" value="Genomic_DNA"/>
</dbReference>
<reference evidence="7 8" key="2">
    <citation type="journal article" date="2013" name="PLoS Genet.">
        <title>Comparative genome structure, secondary metabolite, and effector coding capacity across Cochliobolus pathogens.</title>
        <authorList>
            <person name="Condon B.J."/>
            <person name="Leng Y."/>
            <person name="Wu D."/>
            <person name="Bushley K.E."/>
            <person name="Ohm R.A."/>
            <person name="Otillar R."/>
            <person name="Martin J."/>
            <person name="Schackwitz W."/>
            <person name="Grimwood J."/>
            <person name="MohdZainudin N."/>
            <person name="Xue C."/>
            <person name="Wang R."/>
            <person name="Manning V.A."/>
            <person name="Dhillon B."/>
            <person name="Tu Z.J."/>
            <person name="Steffenson B.J."/>
            <person name="Salamov A."/>
            <person name="Sun H."/>
            <person name="Lowry S."/>
            <person name="LaButti K."/>
            <person name="Han J."/>
            <person name="Copeland A."/>
            <person name="Lindquist E."/>
            <person name="Barry K."/>
            <person name="Schmutz J."/>
            <person name="Baker S.E."/>
            <person name="Ciuffetti L.M."/>
            <person name="Grigoriev I.V."/>
            <person name="Zhong S."/>
            <person name="Turgeon B.G."/>
        </authorList>
    </citation>
    <scope>NUCLEOTIDE SEQUENCE [LARGE SCALE GENOMIC DNA]</scope>
    <source>
        <strain evidence="8">28A</strain>
    </source>
</reference>
<dbReference type="PRINTS" id="PR00385">
    <property type="entry name" value="P450"/>
</dbReference>
<sequence>MKLVRETAEDIVTSHERSCCGSKDQKVSKDEDMLSLLMKSSHFSHKDLVEQTVHFFAAGTETVAATACWAIHLLSRHVDVQTRLRDEIRKNIASPYSASEDSVSSLQFHNLEYLNAVVQEILRFHSINTLLWRECIEPATIAGVSIPKGTAVVFSPWVLNRDPVYWGPESRSFSPERWLNSSNGGASNTYSFLTFGGGPRRCVGEQYARDELLCLVAGLIGRYEFTPLDPESGSDDGKEIGDDFALTLFKILENWELNFQKVPGW</sequence>
<dbReference type="Pfam" id="PF00067">
    <property type="entry name" value="p450"/>
    <property type="match status" value="1"/>
</dbReference>
<dbReference type="GO" id="GO:0016705">
    <property type="term" value="F:oxidoreductase activity, acting on paired donors, with incorporation or reduction of molecular oxygen"/>
    <property type="evidence" value="ECO:0007669"/>
    <property type="project" value="InterPro"/>
</dbReference>
<evidence type="ECO:0000256" key="5">
    <source>
        <dbReference type="PIRSR" id="PIRSR602401-1"/>
    </source>
</evidence>
<name>R0J4H0_EXST2</name>
<evidence type="ECO:0008006" key="9">
    <source>
        <dbReference type="Google" id="ProtNLM"/>
    </source>
</evidence>
<proteinExistence type="inferred from homology"/>
<keyword evidence="4 5" id="KW-0408">Iron</keyword>
<dbReference type="AlphaFoldDB" id="R0J4H0"/>
<feature type="binding site" description="axial binding residue" evidence="5">
    <location>
        <position position="202"/>
    </location>
    <ligand>
        <name>heme</name>
        <dbReference type="ChEBI" id="CHEBI:30413"/>
    </ligand>
    <ligandPart>
        <name>Fe</name>
        <dbReference type="ChEBI" id="CHEBI:18248"/>
    </ligandPart>
</feature>
<dbReference type="InterPro" id="IPR001128">
    <property type="entry name" value="Cyt_P450"/>
</dbReference>
<evidence type="ECO:0000313" key="7">
    <source>
        <dbReference type="EMBL" id="EOA91840.1"/>
    </source>
</evidence>
<organism evidence="7 8">
    <name type="scientific">Exserohilum turcicum (strain 28A)</name>
    <name type="common">Northern leaf blight fungus</name>
    <name type="synonym">Setosphaeria turcica</name>
    <dbReference type="NCBI Taxonomy" id="671987"/>
    <lineage>
        <taxon>Eukaryota</taxon>
        <taxon>Fungi</taxon>
        <taxon>Dikarya</taxon>
        <taxon>Ascomycota</taxon>
        <taxon>Pezizomycotina</taxon>
        <taxon>Dothideomycetes</taxon>
        <taxon>Pleosporomycetidae</taxon>
        <taxon>Pleosporales</taxon>
        <taxon>Pleosporineae</taxon>
        <taxon>Pleosporaceae</taxon>
        <taxon>Exserohilum</taxon>
    </lineage>
</organism>
<dbReference type="STRING" id="671987.R0J4H0"/>
<dbReference type="HOGENOM" id="CLU_1050383_0_0_1"/>
<evidence type="ECO:0000256" key="2">
    <source>
        <dbReference type="ARBA" id="ARBA00010617"/>
    </source>
</evidence>
<dbReference type="InterPro" id="IPR050121">
    <property type="entry name" value="Cytochrome_P450_monoxygenase"/>
</dbReference>
<dbReference type="PROSITE" id="PS00086">
    <property type="entry name" value="CYTOCHROME_P450"/>
    <property type="match status" value="1"/>
</dbReference>
<comment type="cofactor">
    <cofactor evidence="1 5">
        <name>heme</name>
        <dbReference type="ChEBI" id="CHEBI:30413"/>
    </cofactor>
</comment>
<dbReference type="Proteomes" id="UP000016935">
    <property type="component" value="Unassembled WGS sequence"/>
</dbReference>
<dbReference type="Gene3D" id="1.10.630.10">
    <property type="entry name" value="Cytochrome P450"/>
    <property type="match status" value="1"/>
</dbReference>
<dbReference type="InterPro" id="IPR002401">
    <property type="entry name" value="Cyt_P450_E_grp-I"/>
</dbReference>
<keyword evidence="6" id="KW-0503">Monooxygenase</keyword>
<comment type="similarity">
    <text evidence="2 6">Belongs to the cytochrome P450 family.</text>
</comment>
<dbReference type="GO" id="GO:0020037">
    <property type="term" value="F:heme binding"/>
    <property type="evidence" value="ECO:0007669"/>
    <property type="project" value="InterPro"/>
</dbReference>
<evidence type="ECO:0000313" key="8">
    <source>
        <dbReference type="Proteomes" id="UP000016935"/>
    </source>
</evidence>
<dbReference type="eggNOG" id="KOG0158">
    <property type="taxonomic scope" value="Eukaryota"/>
</dbReference>
<dbReference type="OrthoDB" id="1470350at2759"/>
<accession>R0J4H0</accession>
<dbReference type="SUPFAM" id="SSF48264">
    <property type="entry name" value="Cytochrome P450"/>
    <property type="match status" value="1"/>
</dbReference>
<gene>
    <name evidence="7" type="ORF">SETTUDRAFT_18499</name>
</gene>
<evidence type="ECO:0000256" key="6">
    <source>
        <dbReference type="RuleBase" id="RU000461"/>
    </source>
</evidence>
<keyword evidence="6" id="KW-0560">Oxidoreductase</keyword>
<dbReference type="PRINTS" id="PR00463">
    <property type="entry name" value="EP450I"/>
</dbReference>